<proteinExistence type="inferred from homology"/>
<evidence type="ECO:0000256" key="4">
    <source>
        <dbReference type="ARBA" id="ARBA00023235"/>
    </source>
</evidence>
<dbReference type="EC" id="5.1.1.-" evidence="8"/>
<protein>
    <recommendedName>
        <fullName evidence="8">Dipeptide epimerase</fullName>
        <ecNumber evidence="8">5.1.1.-</ecNumber>
    </recommendedName>
</protein>
<evidence type="ECO:0000259" key="9">
    <source>
        <dbReference type="SMART" id="SM00922"/>
    </source>
</evidence>
<dbReference type="InterPro" id="IPR036849">
    <property type="entry name" value="Enolase-like_C_sf"/>
</dbReference>
<feature type="active site" description="Proton acceptor; specific for (R)-substrate epimerization" evidence="5">
    <location>
        <position position="162"/>
    </location>
</feature>
<feature type="binding site" evidence="7">
    <location>
        <position position="218"/>
    </location>
    <ligand>
        <name>Mg(2+)</name>
        <dbReference type="ChEBI" id="CHEBI:18420"/>
    </ligand>
</feature>
<accession>A0A840PXD0</accession>
<dbReference type="InterPro" id="IPR029065">
    <property type="entry name" value="Enolase_C-like"/>
</dbReference>
<dbReference type="GO" id="GO:0000287">
    <property type="term" value="F:magnesium ion binding"/>
    <property type="evidence" value="ECO:0007669"/>
    <property type="project" value="UniProtKB-ARBA"/>
</dbReference>
<dbReference type="InterPro" id="IPR013342">
    <property type="entry name" value="Mandelate_racemase_C"/>
</dbReference>
<reference evidence="10 11" key="1">
    <citation type="submission" date="2020-08" db="EMBL/GenBank/DDBJ databases">
        <title>Genomic Encyclopedia of Type Strains, Phase IV (KMG-IV): sequencing the most valuable type-strain genomes for metagenomic binning, comparative biology and taxonomic classification.</title>
        <authorList>
            <person name="Goeker M."/>
        </authorList>
    </citation>
    <scope>NUCLEOTIDE SEQUENCE [LARGE SCALE GENOMIC DNA]</scope>
    <source>
        <strain evidence="10 11">DSM 10633</strain>
    </source>
</reference>
<feature type="binding site" evidence="6">
    <location>
        <position position="160"/>
    </location>
    <ligand>
        <name>substrate</name>
    </ligand>
</feature>
<evidence type="ECO:0000256" key="8">
    <source>
        <dbReference type="RuleBase" id="RU366006"/>
    </source>
</evidence>
<dbReference type="InterPro" id="IPR034603">
    <property type="entry name" value="Dipeptide_epimerase"/>
</dbReference>
<dbReference type="PANTHER" id="PTHR48073">
    <property type="entry name" value="O-SUCCINYLBENZOATE SYNTHASE-RELATED"/>
    <property type="match status" value="1"/>
</dbReference>
<evidence type="ECO:0000313" key="10">
    <source>
        <dbReference type="EMBL" id="MBB5149361.1"/>
    </source>
</evidence>
<evidence type="ECO:0000256" key="7">
    <source>
        <dbReference type="PIRSR" id="PIRSR634603-3"/>
    </source>
</evidence>
<sequence>MKITDIKCFEVAAPLITPFKTALRTVEKIQNIGVYVYTDEGEIGIGEAAPTAVITGETRKSIVHAIERYIKPAIIGLEIEEIAFIMERLDQCIYKNTSAKAAVDMAIYDLFAKRYNAPLYKVLGGYRKELVTDITISANDAQTMVNDSLKAVKRGYQILKVKVGKDPESDAERVIAIRKAVGPDIQIRVDANQGWSPKQAVRIIRKLEDANVNIELVEQPVHYADLEGMHYVTAHTETNILADESVFSAKDALKVIQMRACDCINIKLMKTGGIYQAQKISHIAEANGIACMIGCMLETKISVSAAAHFAASQKNITLVDLDGPSLCLKDPISGGPTFESQWIRMSEDPGLGFSIES</sequence>
<feature type="binding site" evidence="7">
    <location>
        <position position="190"/>
    </location>
    <ligand>
        <name>Mg(2+)</name>
        <dbReference type="ChEBI" id="CHEBI:18420"/>
    </ligand>
</feature>
<gene>
    <name evidence="10" type="ORF">HNR36_001751</name>
</gene>
<dbReference type="RefSeq" id="WP_168412502.1">
    <property type="nucleotide sequence ID" value="NZ_JAAXPW010000022.1"/>
</dbReference>
<dbReference type="SFLD" id="SFLDF00009">
    <property type="entry name" value="o-succinylbenzoate_synthase"/>
    <property type="match status" value="1"/>
</dbReference>
<organism evidence="10 11">
    <name type="scientific">Ureibacillus thermosphaericus</name>
    <dbReference type="NCBI Taxonomy" id="51173"/>
    <lineage>
        <taxon>Bacteria</taxon>
        <taxon>Bacillati</taxon>
        <taxon>Bacillota</taxon>
        <taxon>Bacilli</taxon>
        <taxon>Bacillales</taxon>
        <taxon>Caryophanaceae</taxon>
        <taxon>Ureibacillus</taxon>
    </lineage>
</organism>
<evidence type="ECO:0000256" key="5">
    <source>
        <dbReference type="PIRSR" id="PIRSR634603-1"/>
    </source>
</evidence>
<evidence type="ECO:0000313" key="11">
    <source>
        <dbReference type="Proteomes" id="UP000557217"/>
    </source>
</evidence>
<keyword evidence="4 8" id="KW-0413">Isomerase</keyword>
<dbReference type="AlphaFoldDB" id="A0A840PXD0"/>
<feature type="binding site" evidence="6">
    <location>
        <position position="135"/>
    </location>
    <ligand>
        <name>substrate</name>
    </ligand>
</feature>
<comment type="similarity">
    <text evidence="1 8">Belongs to the mandelate racemase/muconate lactonizing enzyme family.</text>
</comment>
<dbReference type="Pfam" id="PF02746">
    <property type="entry name" value="MR_MLE_N"/>
    <property type="match status" value="1"/>
</dbReference>
<evidence type="ECO:0000256" key="1">
    <source>
        <dbReference type="ARBA" id="ARBA00008031"/>
    </source>
</evidence>
<dbReference type="SFLD" id="SFLDF00010">
    <property type="entry name" value="dipeptide_epimerase"/>
    <property type="match status" value="1"/>
</dbReference>
<dbReference type="Pfam" id="PF13378">
    <property type="entry name" value="MR_MLE_C"/>
    <property type="match status" value="1"/>
</dbReference>
<keyword evidence="2 7" id="KW-0479">Metal-binding</keyword>
<keyword evidence="11" id="KW-1185">Reference proteome</keyword>
<dbReference type="CDD" id="cd03319">
    <property type="entry name" value="L-Ala-DL-Glu_epimerase"/>
    <property type="match status" value="1"/>
</dbReference>
<feature type="binding site" evidence="6">
    <location>
        <position position="322"/>
    </location>
    <ligand>
        <name>substrate</name>
    </ligand>
</feature>
<feature type="binding site" evidence="6">
    <location>
        <position position="320"/>
    </location>
    <ligand>
        <name>substrate</name>
    </ligand>
</feature>
<dbReference type="InterPro" id="IPR029017">
    <property type="entry name" value="Enolase-like_N"/>
</dbReference>
<feature type="active site" description="Proton acceptor; specific for (S)-substrate epimerization" evidence="5">
    <location>
        <position position="267"/>
    </location>
</feature>
<dbReference type="SMART" id="SM00922">
    <property type="entry name" value="MR_MLE"/>
    <property type="match status" value="1"/>
</dbReference>
<feature type="binding site" evidence="6">
    <location>
        <position position="24"/>
    </location>
    <ligand>
        <name>substrate</name>
    </ligand>
</feature>
<evidence type="ECO:0000256" key="2">
    <source>
        <dbReference type="ARBA" id="ARBA00022723"/>
    </source>
</evidence>
<evidence type="ECO:0000256" key="3">
    <source>
        <dbReference type="ARBA" id="ARBA00022842"/>
    </source>
</evidence>
<dbReference type="Gene3D" id="3.30.390.10">
    <property type="entry name" value="Enolase-like, N-terminal domain"/>
    <property type="match status" value="1"/>
</dbReference>
<feature type="binding site" evidence="7">
    <location>
        <position position="243"/>
    </location>
    <ligand>
        <name>Mg(2+)</name>
        <dbReference type="ChEBI" id="CHEBI:18420"/>
    </ligand>
</feature>
<dbReference type="GO" id="GO:0006518">
    <property type="term" value="P:peptide metabolic process"/>
    <property type="evidence" value="ECO:0007669"/>
    <property type="project" value="UniProtKB-ARBA"/>
</dbReference>
<dbReference type="SFLD" id="SFLDS00001">
    <property type="entry name" value="Enolase"/>
    <property type="match status" value="2"/>
</dbReference>
<name>A0A840PXD0_URETH</name>
<dbReference type="Proteomes" id="UP000557217">
    <property type="component" value="Unassembled WGS sequence"/>
</dbReference>
<dbReference type="PANTHER" id="PTHR48073:SF2">
    <property type="entry name" value="O-SUCCINYLBENZOATE SYNTHASE"/>
    <property type="match status" value="1"/>
</dbReference>
<dbReference type="EMBL" id="JACHGZ010000019">
    <property type="protein sequence ID" value="MBB5149361.1"/>
    <property type="molecule type" value="Genomic_DNA"/>
</dbReference>
<evidence type="ECO:0000256" key="6">
    <source>
        <dbReference type="PIRSR" id="PIRSR634603-2"/>
    </source>
</evidence>
<dbReference type="InterPro" id="IPR013341">
    <property type="entry name" value="Mandelate_racemase_N_dom"/>
</dbReference>
<dbReference type="FunFam" id="3.30.390.10:FF:000009">
    <property type="entry name" value="Hydrophobic dipeptide epimerase"/>
    <property type="match status" value="1"/>
</dbReference>
<dbReference type="SFLD" id="SFLDG00180">
    <property type="entry name" value="muconate_cycloisomerase"/>
    <property type="match status" value="2"/>
</dbReference>
<keyword evidence="3 7" id="KW-0460">Magnesium</keyword>
<dbReference type="Gene3D" id="3.20.20.120">
    <property type="entry name" value="Enolase-like C-terminal domain"/>
    <property type="match status" value="1"/>
</dbReference>
<comment type="caution">
    <text evidence="10">The sequence shown here is derived from an EMBL/GenBank/DDBJ whole genome shotgun (WGS) entry which is preliminary data.</text>
</comment>
<feature type="binding site" evidence="6">
    <location>
        <position position="297"/>
    </location>
    <ligand>
        <name>substrate</name>
    </ligand>
</feature>
<dbReference type="SUPFAM" id="SSF54826">
    <property type="entry name" value="Enolase N-terminal domain-like"/>
    <property type="match status" value="1"/>
</dbReference>
<feature type="binding site" evidence="6">
    <location>
        <position position="295"/>
    </location>
    <ligand>
        <name>substrate</name>
    </ligand>
</feature>
<dbReference type="GO" id="GO:0016855">
    <property type="term" value="F:racemase and epimerase activity, acting on amino acids and derivatives"/>
    <property type="evidence" value="ECO:0007669"/>
    <property type="project" value="UniProtKB-UniRule"/>
</dbReference>
<feature type="domain" description="Mandelate racemase/muconate lactonizing enzyme C-terminal" evidence="9">
    <location>
        <begin position="141"/>
        <end position="239"/>
    </location>
</feature>
<dbReference type="SUPFAM" id="SSF51604">
    <property type="entry name" value="Enolase C-terminal domain-like"/>
    <property type="match status" value="1"/>
</dbReference>
<comment type="cofactor">
    <cofactor evidence="7 8">
        <name>Mg(2+)</name>
        <dbReference type="ChEBI" id="CHEBI:18420"/>
    </cofactor>
    <text evidence="7 8">Binds 1 Mg(2+) ion per subunit.</text>
</comment>